<accession>A0A8S9Z190</accession>
<organism evidence="1 2">
    <name type="scientific">Paragonimus skrjabini miyazakii</name>
    <dbReference type="NCBI Taxonomy" id="59628"/>
    <lineage>
        <taxon>Eukaryota</taxon>
        <taxon>Metazoa</taxon>
        <taxon>Spiralia</taxon>
        <taxon>Lophotrochozoa</taxon>
        <taxon>Platyhelminthes</taxon>
        <taxon>Trematoda</taxon>
        <taxon>Digenea</taxon>
        <taxon>Plagiorchiida</taxon>
        <taxon>Troglotremata</taxon>
        <taxon>Troglotrematidae</taxon>
        <taxon>Paragonimus</taxon>
    </lineage>
</organism>
<gene>
    <name evidence="1" type="ORF">EG68_02168</name>
</gene>
<name>A0A8S9Z190_9TREM</name>
<sequence length="127" mass="13901">VDWLSVNQGTALIQTSAASALSRLPQTVGCLVYEVNLTRSPSRETNARSRAVCGLLSASRIVGFRNSCSASFGYPKQLANYQFLRSPISRPNVTITFKEDPTNGETPVKSFRIHIPSRFVGAIRLLT</sequence>
<evidence type="ECO:0000313" key="2">
    <source>
        <dbReference type="Proteomes" id="UP000822476"/>
    </source>
</evidence>
<protein>
    <submittedName>
        <fullName evidence="1">Uncharacterized protein</fullName>
    </submittedName>
</protein>
<keyword evidence="2" id="KW-1185">Reference proteome</keyword>
<proteinExistence type="predicted"/>
<reference evidence="1" key="1">
    <citation type="submission" date="2019-07" db="EMBL/GenBank/DDBJ databases">
        <title>Annotation for the trematode Paragonimus miyazaki's.</title>
        <authorList>
            <person name="Choi Y.-J."/>
        </authorList>
    </citation>
    <scope>NUCLEOTIDE SEQUENCE</scope>
    <source>
        <strain evidence="1">Japan</strain>
    </source>
</reference>
<feature type="non-terminal residue" evidence="1">
    <location>
        <position position="1"/>
    </location>
</feature>
<comment type="caution">
    <text evidence="1">The sequence shown here is derived from an EMBL/GenBank/DDBJ whole genome shotgun (WGS) entry which is preliminary data.</text>
</comment>
<dbReference type="EMBL" id="JTDE01000690">
    <property type="protein sequence ID" value="KAF7260574.1"/>
    <property type="molecule type" value="Genomic_DNA"/>
</dbReference>
<dbReference type="Proteomes" id="UP000822476">
    <property type="component" value="Unassembled WGS sequence"/>
</dbReference>
<dbReference type="AlphaFoldDB" id="A0A8S9Z190"/>
<evidence type="ECO:0000313" key="1">
    <source>
        <dbReference type="EMBL" id="KAF7260574.1"/>
    </source>
</evidence>